<gene>
    <name evidence="1" type="ORF">ACFQ1S_33785</name>
</gene>
<proteinExistence type="predicted"/>
<comment type="caution">
    <text evidence="1">The sequence shown here is derived from an EMBL/GenBank/DDBJ whole genome shotgun (WGS) entry which is preliminary data.</text>
</comment>
<accession>A0ABW3MJ41</accession>
<name>A0ABW3MJ41_9PSEU</name>
<evidence type="ECO:0000313" key="1">
    <source>
        <dbReference type="EMBL" id="MFD1050143.1"/>
    </source>
</evidence>
<organism evidence="1 2">
    <name type="scientific">Kibdelosporangium lantanae</name>
    <dbReference type="NCBI Taxonomy" id="1497396"/>
    <lineage>
        <taxon>Bacteria</taxon>
        <taxon>Bacillati</taxon>
        <taxon>Actinomycetota</taxon>
        <taxon>Actinomycetes</taxon>
        <taxon>Pseudonocardiales</taxon>
        <taxon>Pseudonocardiaceae</taxon>
        <taxon>Kibdelosporangium</taxon>
    </lineage>
</organism>
<evidence type="ECO:0000313" key="2">
    <source>
        <dbReference type="Proteomes" id="UP001597045"/>
    </source>
</evidence>
<dbReference type="EMBL" id="JBHTIS010002640">
    <property type="protein sequence ID" value="MFD1050143.1"/>
    <property type="molecule type" value="Genomic_DNA"/>
</dbReference>
<feature type="non-terminal residue" evidence="1">
    <location>
        <position position="1"/>
    </location>
</feature>
<keyword evidence="2" id="KW-1185">Reference proteome</keyword>
<sequence>RVVLRPIAGNPHYRRLMIAWRGDSSVAGVSDQVYERMLARYLEVMRASPVYAKWWSARDGDRP</sequence>
<reference evidence="2" key="1">
    <citation type="journal article" date="2019" name="Int. J. Syst. Evol. Microbiol.">
        <title>The Global Catalogue of Microorganisms (GCM) 10K type strain sequencing project: providing services to taxonomists for standard genome sequencing and annotation.</title>
        <authorList>
            <consortium name="The Broad Institute Genomics Platform"/>
            <consortium name="The Broad Institute Genome Sequencing Center for Infectious Disease"/>
            <person name="Wu L."/>
            <person name="Ma J."/>
        </authorList>
    </citation>
    <scope>NUCLEOTIDE SEQUENCE [LARGE SCALE GENOMIC DNA]</scope>
    <source>
        <strain evidence="2">JCM 31486</strain>
    </source>
</reference>
<dbReference type="Proteomes" id="UP001597045">
    <property type="component" value="Unassembled WGS sequence"/>
</dbReference>
<protein>
    <submittedName>
        <fullName evidence="1">Uncharacterized protein</fullName>
    </submittedName>
</protein>